<dbReference type="PANTHER" id="PTHR11946">
    <property type="entry name" value="VALYL-TRNA SYNTHETASES"/>
    <property type="match status" value="1"/>
</dbReference>
<evidence type="ECO:0000256" key="9">
    <source>
        <dbReference type="ARBA" id="ARBA00023146"/>
    </source>
</evidence>
<evidence type="ECO:0000256" key="1">
    <source>
        <dbReference type="ARBA" id="ARBA00004496"/>
    </source>
</evidence>
<keyword evidence="5 12" id="KW-0547">Nucleotide-binding</keyword>
<dbReference type="InterPro" id="IPR033705">
    <property type="entry name" value="Anticodon_Ia_Val"/>
</dbReference>
<dbReference type="AlphaFoldDB" id="A0A1L3JI37"/>
<dbReference type="NCBIfam" id="TIGR00422">
    <property type="entry name" value="valS"/>
    <property type="match status" value="1"/>
</dbReference>
<reference evidence="16 17" key="1">
    <citation type="submission" date="2016-11" db="EMBL/GenBank/DDBJ databases">
        <title>Tenacibaculum sp. LPB0136, isolated from marine environment.</title>
        <authorList>
            <person name="Kim E."/>
            <person name="Yi H."/>
        </authorList>
    </citation>
    <scope>NUCLEOTIDE SEQUENCE [LARGE SCALE GENOMIC DNA]</scope>
    <source>
        <strain evidence="16 17">LPB0136</strain>
    </source>
</reference>
<evidence type="ECO:0000256" key="3">
    <source>
        <dbReference type="ARBA" id="ARBA00022490"/>
    </source>
</evidence>
<comment type="function">
    <text evidence="12">Catalyzes the attachment of valine to tRNA(Val). As ValRS can inadvertently accommodate and process structurally similar amino acids such as threonine, to avoid such errors, it has a 'posttransfer' editing activity that hydrolyzes mischarged Thr-tRNA(Val) in a tRNA-dependent manner.</text>
</comment>
<evidence type="ECO:0000259" key="13">
    <source>
        <dbReference type="Pfam" id="PF00133"/>
    </source>
</evidence>
<evidence type="ECO:0000256" key="10">
    <source>
        <dbReference type="ARBA" id="ARBA00047552"/>
    </source>
</evidence>
<dbReference type="InterPro" id="IPR009008">
    <property type="entry name" value="Val/Leu/Ile-tRNA-synth_edit"/>
</dbReference>
<evidence type="ECO:0000256" key="12">
    <source>
        <dbReference type="HAMAP-Rule" id="MF_02004"/>
    </source>
</evidence>
<keyword evidence="4 12" id="KW-0436">Ligase</keyword>
<keyword evidence="17" id="KW-1185">Reference proteome</keyword>
<feature type="domain" description="Aminoacyl-tRNA synthetase class Ia" evidence="13">
    <location>
        <begin position="15"/>
        <end position="574"/>
    </location>
</feature>
<dbReference type="InterPro" id="IPR014729">
    <property type="entry name" value="Rossmann-like_a/b/a_fold"/>
</dbReference>
<name>A0A1L3JI37_9FLAO</name>
<dbReference type="SUPFAM" id="SSF52374">
    <property type="entry name" value="Nucleotidylyl transferase"/>
    <property type="match status" value="1"/>
</dbReference>
<evidence type="ECO:0000313" key="16">
    <source>
        <dbReference type="EMBL" id="APG64784.1"/>
    </source>
</evidence>
<dbReference type="GO" id="GO:0002161">
    <property type="term" value="F:aminoacyl-tRNA deacylase activity"/>
    <property type="evidence" value="ECO:0007669"/>
    <property type="project" value="InterPro"/>
</dbReference>
<evidence type="ECO:0000256" key="8">
    <source>
        <dbReference type="ARBA" id="ARBA00023054"/>
    </source>
</evidence>
<proteinExistence type="inferred from homology"/>
<evidence type="ECO:0000256" key="4">
    <source>
        <dbReference type="ARBA" id="ARBA00022598"/>
    </source>
</evidence>
<dbReference type="GO" id="GO:0004832">
    <property type="term" value="F:valine-tRNA ligase activity"/>
    <property type="evidence" value="ECO:0007669"/>
    <property type="project" value="UniProtKB-UniRule"/>
</dbReference>
<dbReference type="CDD" id="cd00817">
    <property type="entry name" value="ValRS_core"/>
    <property type="match status" value="1"/>
</dbReference>
<feature type="domain" description="Valyl-tRNA synthetase tRNA-binding arm" evidence="15">
    <location>
        <begin position="813"/>
        <end position="878"/>
    </location>
</feature>
<dbReference type="InterPro" id="IPR002303">
    <property type="entry name" value="Valyl-tRNA_ligase"/>
</dbReference>
<dbReference type="InterPro" id="IPR002300">
    <property type="entry name" value="aa-tRNA-synth_Ia"/>
</dbReference>
<evidence type="ECO:0000256" key="11">
    <source>
        <dbReference type="ARBA" id="ARBA00060830"/>
    </source>
</evidence>
<comment type="subunit">
    <text evidence="2 12">Monomer.</text>
</comment>
<dbReference type="CDD" id="cd07962">
    <property type="entry name" value="Anticodon_Ia_Val"/>
    <property type="match status" value="1"/>
</dbReference>
<dbReference type="SUPFAM" id="SSF46589">
    <property type="entry name" value="tRNA-binding arm"/>
    <property type="match status" value="1"/>
</dbReference>
<dbReference type="KEGG" id="ten:LPB136_05145"/>
<comment type="subcellular location">
    <subcellularLocation>
        <location evidence="1 12">Cytoplasm</location>
    </subcellularLocation>
</comment>
<dbReference type="GO" id="GO:0005524">
    <property type="term" value="F:ATP binding"/>
    <property type="evidence" value="ECO:0007669"/>
    <property type="project" value="UniProtKB-UniRule"/>
</dbReference>
<evidence type="ECO:0000256" key="2">
    <source>
        <dbReference type="ARBA" id="ARBA00011245"/>
    </source>
</evidence>
<evidence type="ECO:0000259" key="14">
    <source>
        <dbReference type="Pfam" id="PF08264"/>
    </source>
</evidence>
<comment type="catalytic activity">
    <reaction evidence="10 12">
        <text>tRNA(Val) + L-valine + ATP = L-valyl-tRNA(Val) + AMP + diphosphate</text>
        <dbReference type="Rhea" id="RHEA:10704"/>
        <dbReference type="Rhea" id="RHEA-COMP:9672"/>
        <dbReference type="Rhea" id="RHEA-COMP:9708"/>
        <dbReference type="ChEBI" id="CHEBI:30616"/>
        <dbReference type="ChEBI" id="CHEBI:33019"/>
        <dbReference type="ChEBI" id="CHEBI:57762"/>
        <dbReference type="ChEBI" id="CHEBI:78442"/>
        <dbReference type="ChEBI" id="CHEBI:78537"/>
        <dbReference type="ChEBI" id="CHEBI:456215"/>
        <dbReference type="EC" id="6.1.1.9"/>
    </reaction>
</comment>
<dbReference type="NCBIfam" id="NF004349">
    <property type="entry name" value="PRK05729.1"/>
    <property type="match status" value="1"/>
</dbReference>
<dbReference type="STRING" id="1850252.LPB136_05145"/>
<evidence type="ECO:0000256" key="6">
    <source>
        <dbReference type="ARBA" id="ARBA00022840"/>
    </source>
</evidence>
<feature type="short sequence motif" description="'KMSKS' region" evidence="12">
    <location>
        <begin position="536"/>
        <end position="540"/>
    </location>
</feature>
<dbReference type="InterPro" id="IPR001412">
    <property type="entry name" value="aa-tRNA-synth_I_CS"/>
</dbReference>
<organism evidence="16 17">
    <name type="scientific">Tenacibaculum todarodis</name>
    <dbReference type="NCBI Taxonomy" id="1850252"/>
    <lineage>
        <taxon>Bacteria</taxon>
        <taxon>Pseudomonadati</taxon>
        <taxon>Bacteroidota</taxon>
        <taxon>Flavobacteriia</taxon>
        <taxon>Flavobacteriales</taxon>
        <taxon>Flavobacteriaceae</taxon>
        <taxon>Tenacibaculum</taxon>
    </lineage>
</organism>
<evidence type="ECO:0000313" key="17">
    <source>
        <dbReference type="Proteomes" id="UP000181898"/>
    </source>
</evidence>
<dbReference type="EMBL" id="CP018155">
    <property type="protein sequence ID" value="APG64784.1"/>
    <property type="molecule type" value="Genomic_DNA"/>
</dbReference>
<evidence type="ECO:0000256" key="5">
    <source>
        <dbReference type="ARBA" id="ARBA00022741"/>
    </source>
</evidence>
<feature type="binding site" evidence="12">
    <location>
        <position position="539"/>
    </location>
    <ligand>
        <name>ATP</name>
        <dbReference type="ChEBI" id="CHEBI:30616"/>
    </ligand>
</feature>
<dbReference type="Proteomes" id="UP000181898">
    <property type="component" value="Chromosome"/>
</dbReference>
<dbReference type="InterPro" id="IPR009080">
    <property type="entry name" value="tRNAsynth_Ia_anticodon-bd"/>
</dbReference>
<evidence type="ECO:0000259" key="15">
    <source>
        <dbReference type="Pfam" id="PF10458"/>
    </source>
</evidence>
<dbReference type="FunFam" id="3.40.50.620:FF:000032">
    <property type="entry name" value="Valine--tRNA ligase"/>
    <property type="match status" value="1"/>
</dbReference>
<dbReference type="FunFam" id="1.10.287.380:FF:000001">
    <property type="entry name" value="Valine--tRNA ligase"/>
    <property type="match status" value="1"/>
</dbReference>
<comment type="similarity">
    <text evidence="11 12">Belongs to the class-I aminoacyl-tRNA synthetase family. ValS type 1 subfamily.</text>
</comment>
<dbReference type="InterPro" id="IPR010978">
    <property type="entry name" value="tRNA-bd_arm"/>
</dbReference>
<dbReference type="GO" id="GO:0005829">
    <property type="term" value="C:cytosol"/>
    <property type="evidence" value="ECO:0007669"/>
    <property type="project" value="TreeGrafter"/>
</dbReference>
<sequence length="878" mass="100825">MQIPSKYNSSEVEDKWYDYWMKNNYFHSEVDDREPYTIVIPPPNVTGVLHMGHMLNNTIQDVLIRRARLLGKNACWVPGTDHASIATEAKVVAKLKEQGINKNDLTREEFLAHAWEWKHEYGGIILDQLKKIGASCDWERTAFTMDPAMSESVIKVFVDLYNKGLIYRGYRMVNWDPEAKTTLSDEEVIHIEKQGNLYYLEYKIEDSEDTLTIATTRPETIFGDTAICINPNDERFTHLKGKKAIVPLCGRVIPIIEDEYVDVEFGTGCLKVTPAHDENDKVLGDKHKLEVIDIFNDDASLNSFGLHYEGKDRFVARKEVTKELEEKGILLKTEVHTNKVGTSERTKAVIEPRLSDQWFLKMTDLAKPAIDAVLGEDTEINLYPKKFENTYRHWMENVRDWNISRQLWWGQQIPAYFYGDGKEDFVVAESIEEALELAKEKTQNSTLTTKDLKQDEDALDTWFSSWLWPMSVFDGIRNPENEEIKYYYPTNDLVTGPDILFFWVARMIVAGYEYKNEKPFNNVYLTGLVRDKQRRKMSKSLGNSPDALKLIEDYGADGVRVGLLLSSAAGNDLMFDEDLCQQGKGFVNKIWNAFRLIKGWEVDANLPQPETAKIGLAWYEAKFQKALVEIEDHYSKYRLSDALMSMYKLIMDDFSSWLLEIVKPGYQQPIDAKTFESIIAVLENNLKVLHPFMPFLTEEIWQHITERTPEEALVIAKYPTIKDFDSKIIADFDFATGVVSGIRTIRKDKNISFKDAVELFAVNNENNTKEFDVVIQKLTNASTINYVTEKVEGASFRVKSNEYFIPVSADDIDVEAETEKLNAELKRAEGFLFGIQKKLSNERFVNNAPEKVLALERKKEADTVAKIETIKSSLASLK</sequence>
<keyword evidence="3 12" id="KW-0963">Cytoplasm</keyword>
<dbReference type="GO" id="GO:0006438">
    <property type="term" value="P:valyl-tRNA aminoacylation"/>
    <property type="evidence" value="ECO:0007669"/>
    <property type="project" value="UniProtKB-UniRule"/>
</dbReference>
<dbReference type="Pfam" id="PF10458">
    <property type="entry name" value="Val_tRNA-synt_C"/>
    <property type="match status" value="1"/>
</dbReference>
<comment type="domain">
    <text evidence="12">ValRS has two distinct active sites: one for aminoacylation and one for editing. The misactivated threonine is translocated from the active site to the editing site.</text>
</comment>
<comment type="domain">
    <text evidence="12">The C-terminal coiled-coil domain is crucial for aminoacylation activity.</text>
</comment>
<dbReference type="RefSeq" id="WP_072555110.1">
    <property type="nucleotide sequence ID" value="NZ_CP018155.1"/>
</dbReference>
<dbReference type="InterPro" id="IPR019499">
    <property type="entry name" value="Val-tRNA_synth_tRNA-bd"/>
</dbReference>
<accession>A0A1L3JI37</accession>
<keyword evidence="9 12" id="KW-0030">Aminoacyl-tRNA synthetase</keyword>
<dbReference type="Pfam" id="PF00133">
    <property type="entry name" value="tRNA-synt_1"/>
    <property type="match status" value="1"/>
</dbReference>
<dbReference type="PRINTS" id="PR00986">
    <property type="entry name" value="TRNASYNTHVAL"/>
</dbReference>
<dbReference type="InterPro" id="IPR037118">
    <property type="entry name" value="Val-tRNA_synth_C_sf"/>
</dbReference>
<dbReference type="Gene3D" id="3.40.50.620">
    <property type="entry name" value="HUPs"/>
    <property type="match status" value="2"/>
</dbReference>
<dbReference type="InterPro" id="IPR013155">
    <property type="entry name" value="M/V/L/I-tRNA-synth_anticd-bd"/>
</dbReference>
<dbReference type="SUPFAM" id="SSF47323">
    <property type="entry name" value="Anticodon-binding domain of a subclass of class I aminoacyl-tRNA synthetases"/>
    <property type="match status" value="1"/>
</dbReference>
<dbReference type="EC" id="6.1.1.9" evidence="12"/>
<dbReference type="HAMAP" id="MF_02004">
    <property type="entry name" value="Val_tRNA_synth_type1"/>
    <property type="match status" value="1"/>
</dbReference>
<protein>
    <recommendedName>
        <fullName evidence="12">Valine--tRNA ligase</fullName>
        <ecNumber evidence="12">6.1.1.9</ecNumber>
    </recommendedName>
    <alternativeName>
        <fullName evidence="12">Valyl-tRNA synthetase</fullName>
        <shortName evidence="12">ValRS</shortName>
    </alternativeName>
</protein>
<feature type="short sequence motif" description="'HIGH' region" evidence="12">
    <location>
        <begin position="43"/>
        <end position="53"/>
    </location>
</feature>
<dbReference type="OrthoDB" id="9810365at2"/>
<dbReference type="Gene3D" id="1.10.730.10">
    <property type="entry name" value="Isoleucyl-tRNA Synthetase, Domain 1"/>
    <property type="match status" value="1"/>
</dbReference>
<dbReference type="PANTHER" id="PTHR11946:SF109">
    <property type="entry name" value="VALINE--TRNA LIGASE"/>
    <property type="match status" value="1"/>
</dbReference>
<dbReference type="PROSITE" id="PS00178">
    <property type="entry name" value="AA_TRNA_LIGASE_I"/>
    <property type="match status" value="1"/>
</dbReference>
<gene>
    <name evidence="12" type="primary">valS</name>
    <name evidence="16" type="ORF">LPB136_05145</name>
</gene>
<keyword evidence="7 12" id="KW-0648">Protein biosynthesis</keyword>
<feature type="domain" description="Methionyl/Valyl/Leucyl/Isoleucyl-tRNA synthetase anticodon-binding" evidence="14">
    <location>
        <begin position="618"/>
        <end position="757"/>
    </location>
</feature>
<dbReference type="Pfam" id="PF08264">
    <property type="entry name" value="Anticodon_1"/>
    <property type="match status" value="1"/>
</dbReference>
<dbReference type="SUPFAM" id="SSF50677">
    <property type="entry name" value="ValRS/IleRS/LeuRS editing domain"/>
    <property type="match status" value="1"/>
</dbReference>
<keyword evidence="6 12" id="KW-0067">ATP-binding</keyword>
<evidence type="ECO:0000256" key="7">
    <source>
        <dbReference type="ARBA" id="ARBA00022917"/>
    </source>
</evidence>
<keyword evidence="8 12" id="KW-0175">Coiled coil</keyword>
<dbReference type="Gene3D" id="1.10.287.380">
    <property type="entry name" value="Valyl-tRNA synthetase, C-terminal domain"/>
    <property type="match status" value="1"/>
</dbReference>